<feature type="signal peptide" evidence="1">
    <location>
        <begin position="1"/>
        <end position="16"/>
    </location>
</feature>
<name>A0A974NT87_9SPHN</name>
<feature type="domain" description="Thioredoxin-like fold" evidence="2">
    <location>
        <begin position="54"/>
        <end position="241"/>
    </location>
</feature>
<gene>
    <name evidence="3" type="ORF">H5J25_14165</name>
</gene>
<protein>
    <submittedName>
        <fullName evidence="3">Thioredoxin domain-containing protein</fullName>
    </submittedName>
</protein>
<evidence type="ECO:0000256" key="1">
    <source>
        <dbReference type="SAM" id="SignalP"/>
    </source>
</evidence>
<dbReference type="RefSeq" id="WP_202092043.1">
    <property type="nucleotide sequence ID" value="NZ_CP061035.1"/>
</dbReference>
<evidence type="ECO:0000313" key="4">
    <source>
        <dbReference type="Proteomes" id="UP000595894"/>
    </source>
</evidence>
<dbReference type="KEGG" id="sari:H5J25_14165"/>
<evidence type="ECO:0000259" key="2">
    <source>
        <dbReference type="Pfam" id="PF13462"/>
    </source>
</evidence>
<dbReference type="AlphaFoldDB" id="A0A974NT87"/>
<proteinExistence type="predicted"/>
<reference evidence="4" key="1">
    <citation type="submission" date="2020-09" db="EMBL/GenBank/DDBJ databases">
        <title>Sphingomonas sp., a new species isolated from pork steak.</title>
        <authorList>
            <person name="Heidler von Heilborn D."/>
        </authorList>
    </citation>
    <scope>NUCLEOTIDE SEQUENCE [LARGE SCALE GENOMIC DNA]</scope>
</reference>
<dbReference type="EMBL" id="CP061035">
    <property type="protein sequence ID" value="QQV76579.1"/>
    <property type="molecule type" value="Genomic_DNA"/>
</dbReference>
<dbReference type="Pfam" id="PF13462">
    <property type="entry name" value="Thioredoxin_4"/>
    <property type="match status" value="1"/>
</dbReference>
<keyword evidence="4" id="KW-1185">Reference proteome</keyword>
<dbReference type="PROSITE" id="PS51257">
    <property type="entry name" value="PROKAR_LIPOPROTEIN"/>
    <property type="match status" value="1"/>
</dbReference>
<dbReference type="Gene3D" id="3.40.30.10">
    <property type="entry name" value="Glutaredoxin"/>
    <property type="match status" value="1"/>
</dbReference>
<feature type="chain" id="PRO_5037008342" evidence="1">
    <location>
        <begin position="17"/>
        <end position="245"/>
    </location>
</feature>
<evidence type="ECO:0000313" key="3">
    <source>
        <dbReference type="EMBL" id="QQV76579.1"/>
    </source>
</evidence>
<dbReference type="InterPro" id="IPR012336">
    <property type="entry name" value="Thioredoxin-like_fold"/>
</dbReference>
<sequence length="245" mass="25743">MKFRILTAALPLIALAACGDAGGPGNSTTAAASVAAAPAPAGQDWTQTVAQTDQGGFVMGNPNAPLKLVEYGSRLCPTCGAFAAAGMKPLTDTYVKSGKVSYEFREYLVHGAPDFAPALLGRCVGTAAFFPVLEAMMTAQSTILPKMEDAQAFQATLQGKPPEVFATAWAEKLGYIDFVKQRGLPEAKARACLSDKAEIDKMVKFMDVGTQKGVSGTPSFFLNDEPLQGAVSWEQVEQRLKAAGA</sequence>
<accession>A0A974NT87</accession>
<dbReference type="Gene3D" id="1.10.40.110">
    <property type="match status" value="1"/>
</dbReference>
<dbReference type="InterPro" id="IPR036249">
    <property type="entry name" value="Thioredoxin-like_sf"/>
</dbReference>
<dbReference type="SUPFAM" id="SSF52833">
    <property type="entry name" value="Thioredoxin-like"/>
    <property type="match status" value="1"/>
</dbReference>
<keyword evidence="1" id="KW-0732">Signal</keyword>
<dbReference type="Proteomes" id="UP000595894">
    <property type="component" value="Chromosome"/>
</dbReference>
<organism evidence="3 4">
    <name type="scientific">Sphingomonas aliaeris</name>
    <dbReference type="NCBI Taxonomy" id="2759526"/>
    <lineage>
        <taxon>Bacteria</taxon>
        <taxon>Pseudomonadati</taxon>
        <taxon>Pseudomonadota</taxon>
        <taxon>Alphaproteobacteria</taxon>
        <taxon>Sphingomonadales</taxon>
        <taxon>Sphingomonadaceae</taxon>
        <taxon>Sphingomonas</taxon>
    </lineage>
</organism>